<keyword evidence="6" id="KW-0963">Cytoplasm</keyword>
<dbReference type="InterPro" id="IPR016181">
    <property type="entry name" value="Acyl_CoA_acyltransferase"/>
</dbReference>
<comment type="similarity">
    <text evidence="3">Belongs to the acetyltransferase family. NAA40 subfamily.</text>
</comment>
<evidence type="ECO:0000256" key="10">
    <source>
        <dbReference type="ARBA" id="ARBA00047821"/>
    </source>
</evidence>
<comment type="subcellular location">
    <subcellularLocation>
        <location evidence="2">Cytoplasm</location>
    </subcellularLocation>
    <subcellularLocation>
        <location evidence="1">Nucleus</location>
    </subcellularLocation>
</comment>
<keyword evidence="14" id="KW-1185">Reference proteome</keyword>
<keyword evidence="9" id="KW-0012">Acyltransferase</keyword>
<evidence type="ECO:0000256" key="1">
    <source>
        <dbReference type="ARBA" id="ARBA00004123"/>
    </source>
</evidence>
<dbReference type="CDD" id="cd04301">
    <property type="entry name" value="NAT_SF"/>
    <property type="match status" value="1"/>
</dbReference>
<dbReference type="InterPro" id="IPR039949">
    <property type="entry name" value="NAA40"/>
</dbReference>
<evidence type="ECO:0000256" key="5">
    <source>
        <dbReference type="ARBA" id="ARBA00015043"/>
    </source>
</evidence>
<sequence>MAISNAKLATGLSLYLESGSGIQLSSPIKRYIQTLLKVNMERPYGAEWPIEEKVKRQEMVAPEARYIFIRKALATTPSTDVARTEGDLSHHLWIDDGDRVVGFVHYRFIVEEDIPVVYVYELQLESSVQGKGLGKFLMQLIELIALKNHMEAVMLTVQKANELAMNFYMSKLRYVISSISPSRVDPLIGTGESYEILCKTFDNDAKIILEISPSCSSPAPLNLLSYLHRGCITTAAMFGVVFPGRSFHMDVSSFRQIDPFHWVLDINTFVGIALPPPPPCPPGKALAVYAQAHGAPYAFCGAVHATHPSALLHLPWPDPHNAAAQGPHNARIGVSVEDLSAMPAVADAGSLAGGERLALRVGDNLFNFMQSFCGVDGGRLVVPADVLDWRFNKFQERVKRDSDYLNSFISS</sequence>
<evidence type="ECO:0000256" key="11">
    <source>
        <dbReference type="ARBA" id="ARBA00049524"/>
    </source>
</evidence>
<dbReference type="SUPFAM" id="SSF55729">
    <property type="entry name" value="Acyl-CoA N-acyltransferases (Nat)"/>
    <property type="match status" value="1"/>
</dbReference>
<dbReference type="PANTHER" id="PTHR20531:SF1">
    <property type="entry name" value="N-ALPHA-ACETYLTRANSFERASE 40"/>
    <property type="match status" value="1"/>
</dbReference>
<dbReference type="AlphaFoldDB" id="A0A843U263"/>
<dbReference type="InterPro" id="IPR000182">
    <property type="entry name" value="GNAT_dom"/>
</dbReference>
<dbReference type="Gene3D" id="3.40.630.30">
    <property type="match status" value="1"/>
</dbReference>
<keyword evidence="8" id="KW-0539">Nucleus</keyword>
<dbReference type="GO" id="GO:0010485">
    <property type="term" value="F:histone H4 acetyltransferase activity"/>
    <property type="evidence" value="ECO:0007669"/>
    <property type="project" value="InterPro"/>
</dbReference>
<organism evidence="13 14">
    <name type="scientific">Colocasia esculenta</name>
    <name type="common">Wild taro</name>
    <name type="synonym">Arum esculentum</name>
    <dbReference type="NCBI Taxonomy" id="4460"/>
    <lineage>
        <taxon>Eukaryota</taxon>
        <taxon>Viridiplantae</taxon>
        <taxon>Streptophyta</taxon>
        <taxon>Embryophyta</taxon>
        <taxon>Tracheophyta</taxon>
        <taxon>Spermatophyta</taxon>
        <taxon>Magnoliopsida</taxon>
        <taxon>Liliopsida</taxon>
        <taxon>Araceae</taxon>
        <taxon>Aroideae</taxon>
        <taxon>Colocasieae</taxon>
        <taxon>Colocasia</taxon>
    </lineage>
</organism>
<reference evidence="13" key="1">
    <citation type="submission" date="2017-07" db="EMBL/GenBank/DDBJ databases">
        <title>Taro Niue Genome Assembly and Annotation.</title>
        <authorList>
            <person name="Atibalentja N."/>
            <person name="Keating K."/>
            <person name="Fields C.J."/>
        </authorList>
    </citation>
    <scope>NUCLEOTIDE SEQUENCE</scope>
    <source>
        <strain evidence="13">Niue_2</strain>
        <tissue evidence="13">Leaf</tissue>
    </source>
</reference>
<dbReference type="PANTHER" id="PTHR20531">
    <property type="entry name" value="N-ALPHA-ACETYLTRANSFERASE 40"/>
    <property type="match status" value="1"/>
</dbReference>
<comment type="catalytic activity">
    <reaction evidence="10">
        <text>N-terminal L-seryl-[histone H2A] + acetyl-CoA = N-terminal N(alpha)-acetyl-L-seryl-[histone H2A] + CoA + H(+)</text>
        <dbReference type="Rhea" id="RHEA:50600"/>
        <dbReference type="Rhea" id="RHEA-COMP:12742"/>
        <dbReference type="Rhea" id="RHEA-COMP:12744"/>
        <dbReference type="ChEBI" id="CHEBI:15378"/>
        <dbReference type="ChEBI" id="CHEBI:57287"/>
        <dbReference type="ChEBI" id="CHEBI:57288"/>
        <dbReference type="ChEBI" id="CHEBI:64738"/>
        <dbReference type="ChEBI" id="CHEBI:83690"/>
        <dbReference type="EC" id="2.3.1.257"/>
    </reaction>
</comment>
<dbReference type="OrthoDB" id="424551at2759"/>
<evidence type="ECO:0000256" key="7">
    <source>
        <dbReference type="ARBA" id="ARBA00022679"/>
    </source>
</evidence>
<evidence type="ECO:0000256" key="6">
    <source>
        <dbReference type="ARBA" id="ARBA00022490"/>
    </source>
</evidence>
<accession>A0A843U263</accession>
<protein>
    <recommendedName>
        <fullName evidence="5">N-alpha-acetyltransferase 40</fullName>
        <ecNumber evidence="4">2.3.1.257</ecNumber>
    </recommendedName>
</protein>
<evidence type="ECO:0000256" key="9">
    <source>
        <dbReference type="ARBA" id="ARBA00023315"/>
    </source>
</evidence>
<evidence type="ECO:0000256" key="8">
    <source>
        <dbReference type="ARBA" id="ARBA00023242"/>
    </source>
</evidence>
<evidence type="ECO:0000256" key="2">
    <source>
        <dbReference type="ARBA" id="ARBA00004496"/>
    </source>
</evidence>
<name>A0A843U263_COLES</name>
<gene>
    <name evidence="13" type="ORF">Taro_008093</name>
</gene>
<dbReference type="GO" id="GO:0005737">
    <property type="term" value="C:cytoplasm"/>
    <property type="evidence" value="ECO:0007669"/>
    <property type="project" value="UniProtKB-SubCell"/>
</dbReference>
<keyword evidence="7" id="KW-0808">Transferase</keyword>
<dbReference type="GO" id="GO:0043998">
    <property type="term" value="F:histone H2A acetyltransferase activity"/>
    <property type="evidence" value="ECO:0007669"/>
    <property type="project" value="InterPro"/>
</dbReference>
<dbReference type="EC" id="2.3.1.257" evidence="4"/>
<comment type="catalytic activity">
    <reaction evidence="11">
        <text>N-terminal L-seryl-[histone H4] + acetyl-CoA = N-terminal N(alpha)-acetyl-L-seryl-[histone H4] + CoA + H(+)</text>
        <dbReference type="Rhea" id="RHEA:50596"/>
        <dbReference type="Rhea" id="RHEA-COMP:12740"/>
        <dbReference type="Rhea" id="RHEA-COMP:12743"/>
        <dbReference type="ChEBI" id="CHEBI:15378"/>
        <dbReference type="ChEBI" id="CHEBI:57287"/>
        <dbReference type="ChEBI" id="CHEBI:57288"/>
        <dbReference type="ChEBI" id="CHEBI:64738"/>
        <dbReference type="ChEBI" id="CHEBI:83690"/>
        <dbReference type="EC" id="2.3.1.257"/>
    </reaction>
</comment>
<dbReference type="Pfam" id="PF21057">
    <property type="entry name" value="Hikeshi-like_C"/>
    <property type="match status" value="1"/>
</dbReference>
<evidence type="ECO:0000256" key="4">
    <source>
        <dbReference type="ARBA" id="ARBA00012950"/>
    </source>
</evidence>
<proteinExistence type="inferred from homology"/>
<dbReference type="EMBL" id="NMUH01000262">
    <property type="protein sequence ID" value="MQL75714.1"/>
    <property type="molecule type" value="Genomic_DNA"/>
</dbReference>
<dbReference type="Pfam" id="PF00583">
    <property type="entry name" value="Acetyltransf_1"/>
    <property type="match status" value="1"/>
</dbReference>
<dbReference type="Proteomes" id="UP000652761">
    <property type="component" value="Unassembled WGS sequence"/>
</dbReference>
<evidence type="ECO:0000313" key="14">
    <source>
        <dbReference type="Proteomes" id="UP000652761"/>
    </source>
</evidence>
<comment type="caution">
    <text evidence="13">The sequence shown here is derived from an EMBL/GenBank/DDBJ whole genome shotgun (WGS) entry which is preliminary data.</text>
</comment>
<evidence type="ECO:0000256" key="3">
    <source>
        <dbReference type="ARBA" id="ARBA00008870"/>
    </source>
</evidence>
<evidence type="ECO:0000313" key="13">
    <source>
        <dbReference type="EMBL" id="MQL75714.1"/>
    </source>
</evidence>
<dbReference type="PROSITE" id="PS51186">
    <property type="entry name" value="GNAT"/>
    <property type="match status" value="1"/>
</dbReference>
<dbReference type="InterPro" id="IPR048364">
    <property type="entry name" value="Hikeshi-like_C"/>
</dbReference>
<evidence type="ECO:0000259" key="12">
    <source>
        <dbReference type="PROSITE" id="PS51186"/>
    </source>
</evidence>
<feature type="domain" description="N-acetyltransferase" evidence="12">
    <location>
        <begin position="52"/>
        <end position="214"/>
    </location>
</feature>
<dbReference type="GO" id="GO:0005634">
    <property type="term" value="C:nucleus"/>
    <property type="evidence" value="ECO:0007669"/>
    <property type="project" value="UniProtKB-SubCell"/>
</dbReference>
<dbReference type="GO" id="GO:1990189">
    <property type="term" value="F:protein N-terminal-serine acetyltransferase activity"/>
    <property type="evidence" value="ECO:0007669"/>
    <property type="project" value="UniProtKB-EC"/>
</dbReference>